<evidence type="ECO:0000313" key="1">
    <source>
        <dbReference type="EMBL" id="ELQ42371.1"/>
    </source>
</evidence>
<accession>A0AA97P5J9</accession>
<dbReference type="Proteomes" id="UP000011086">
    <property type="component" value="Unassembled WGS sequence"/>
</dbReference>
<gene>
    <name evidence="1" type="ORF">OOU_Y34scaffold00213g7</name>
</gene>
<protein>
    <submittedName>
        <fullName evidence="1">Uncharacterized protein</fullName>
    </submittedName>
</protein>
<organism evidence="1">
    <name type="scientific">Pyricularia oryzae (strain Y34)</name>
    <name type="common">Rice blast fungus</name>
    <name type="synonym">Magnaporthe oryzae</name>
    <dbReference type="NCBI Taxonomy" id="1143189"/>
    <lineage>
        <taxon>Eukaryota</taxon>
        <taxon>Fungi</taxon>
        <taxon>Dikarya</taxon>
        <taxon>Ascomycota</taxon>
        <taxon>Pezizomycotina</taxon>
        <taxon>Sordariomycetes</taxon>
        <taxon>Sordariomycetidae</taxon>
        <taxon>Magnaporthales</taxon>
        <taxon>Pyriculariaceae</taxon>
        <taxon>Pyricularia</taxon>
    </lineage>
</organism>
<reference evidence="1" key="1">
    <citation type="journal article" date="2012" name="PLoS Genet.">
        <title>Comparative analysis of the genomes of two field isolates of the rice blast fungus Magnaporthe oryzae.</title>
        <authorList>
            <person name="Xue M."/>
            <person name="Yang J."/>
            <person name="Li Z."/>
            <person name="Hu S."/>
            <person name="Yao N."/>
            <person name="Dean R.A."/>
            <person name="Zhao W."/>
            <person name="Shen M."/>
            <person name="Zhang H."/>
            <person name="Li C."/>
            <person name="Liu L."/>
            <person name="Cao L."/>
            <person name="Xu X."/>
            <person name="Xing Y."/>
            <person name="Hsiang T."/>
            <person name="Zhang Z."/>
            <person name="Xu J.R."/>
            <person name="Peng Y.L."/>
        </authorList>
    </citation>
    <scope>NUCLEOTIDE SEQUENCE</scope>
    <source>
        <strain evidence="1">Y34</strain>
    </source>
</reference>
<dbReference type="AlphaFoldDB" id="A0AA97P5J9"/>
<name>A0AA97P5J9_PYRO3</name>
<sequence length="71" mass="7892">MVAKYIVRGGGGGVVKAVEACRHQQGMVWPRAGVTEQWDVVALLIIVPVLHVLHKEECIDIIGEEAWKFVR</sequence>
<proteinExistence type="predicted"/>
<dbReference type="EMBL" id="JH793671">
    <property type="protein sequence ID" value="ELQ42371.1"/>
    <property type="molecule type" value="Genomic_DNA"/>
</dbReference>